<dbReference type="STRING" id="1121306.SAMN02745196_00819"/>
<keyword evidence="1" id="KW-0732">Signal</keyword>
<dbReference type="EMBL" id="FQXP01000003">
    <property type="protein sequence ID" value="SHH57200.1"/>
    <property type="molecule type" value="Genomic_DNA"/>
</dbReference>
<evidence type="ECO:0000256" key="1">
    <source>
        <dbReference type="SAM" id="SignalP"/>
    </source>
</evidence>
<feature type="chain" id="PRO_5013042187" evidence="1">
    <location>
        <begin position="26"/>
        <end position="163"/>
    </location>
</feature>
<feature type="signal peptide" evidence="1">
    <location>
        <begin position="1"/>
        <end position="25"/>
    </location>
</feature>
<dbReference type="AlphaFoldDB" id="A0A1M5U2V9"/>
<organism evidence="2 3">
    <name type="scientific">Clostridium collagenovorans DSM 3089</name>
    <dbReference type="NCBI Taxonomy" id="1121306"/>
    <lineage>
        <taxon>Bacteria</taxon>
        <taxon>Bacillati</taxon>
        <taxon>Bacillota</taxon>
        <taxon>Clostridia</taxon>
        <taxon>Eubacteriales</taxon>
        <taxon>Clostridiaceae</taxon>
        <taxon>Clostridium</taxon>
    </lineage>
</organism>
<keyword evidence="3" id="KW-1185">Reference proteome</keyword>
<reference evidence="2 3" key="1">
    <citation type="submission" date="2016-11" db="EMBL/GenBank/DDBJ databases">
        <authorList>
            <person name="Jaros S."/>
            <person name="Januszkiewicz K."/>
            <person name="Wedrychowicz H."/>
        </authorList>
    </citation>
    <scope>NUCLEOTIDE SEQUENCE [LARGE SCALE GENOMIC DNA]</scope>
    <source>
        <strain evidence="2 3">DSM 3089</strain>
    </source>
</reference>
<dbReference type="OrthoDB" id="1820734at2"/>
<gene>
    <name evidence="2" type="ORF">SAMN02745196_00819</name>
</gene>
<proteinExistence type="predicted"/>
<evidence type="ECO:0000313" key="2">
    <source>
        <dbReference type="EMBL" id="SHH57200.1"/>
    </source>
</evidence>
<dbReference type="RefSeq" id="WP_072830302.1">
    <property type="nucleotide sequence ID" value="NZ_FQXP01000003.1"/>
</dbReference>
<evidence type="ECO:0000313" key="3">
    <source>
        <dbReference type="Proteomes" id="UP000184526"/>
    </source>
</evidence>
<dbReference type="Proteomes" id="UP000184526">
    <property type="component" value="Unassembled WGS sequence"/>
</dbReference>
<name>A0A1M5U2V9_9CLOT</name>
<sequence>MKNKKITMGLTALVLMGTMVLPVSAEEKSDTTRIKANVKSTYTLTIPAETTVNFEATSTDLNGALKVKGNVLSTQEVVVNATANDFHNTSQNKDLPYKLVNKAEGKEFSIATWDEDILRAGLSDGQGKEILLSVDITDDNWNKAEAGDYEGSITFIANLMNKQ</sequence>
<accession>A0A1M5U2V9</accession>
<protein>
    <submittedName>
        <fullName evidence="2">Uncharacterized protein</fullName>
    </submittedName>
</protein>